<proteinExistence type="inferred from homology"/>
<dbReference type="Proteomes" id="UP000001933">
    <property type="component" value="Chromosome"/>
</dbReference>
<dbReference type="InterPro" id="IPR041492">
    <property type="entry name" value="HAD_2"/>
</dbReference>
<dbReference type="SUPFAM" id="SSF56784">
    <property type="entry name" value="HAD-like"/>
    <property type="match status" value="1"/>
</dbReference>
<dbReference type="eggNOG" id="COG0546">
    <property type="taxonomic scope" value="Bacteria"/>
</dbReference>
<dbReference type="Gene3D" id="1.10.150.240">
    <property type="entry name" value="Putative phosphatase, domain 2"/>
    <property type="match status" value="1"/>
</dbReference>
<dbReference type="EMBL" id="CP000252">
    <property type="protein sequence ID" value="ABC77404.1"/>
    <property type="molecule type" value="Genomic_DNA"/>
</dbReference>
<evidence type="ECO:0000256" key="3">
    <source>
        <dbReference type="ARBA" id="ARBA00006171"/>
    </source>
</evidence>
<dbReference type="HOGENOM" id="CLU_045011_19_1_7"/>
<protein>
    <recommendedName>
        <fullName evidence="4">phosphoglycolate phosphatase</fullName>
        <ecNumber evidence="4">3.1.3.18</ecNumber>
    </recommendedName>
</protein>
<dbReference type="GO" id="GO:0006281">
    <property type="term" value="P:DNA repair"/>
    <property type="evidence" value="ECO:0007669"/>
    <property type="project" value="TreeGrafter"/>
</dbReference>
<dbReference type="Gene3D" id="3.40.50.1000">
    <property type="entry name" value="HAD superfamily/HAD-like"/>
    <property type="match status" value="1"/>
</dbReference>
<dbReference type="InterPro" id="IPR023198">
    <property type="entry name" value="PGP-like_dom2"/>
</dbReference>
<comment type="pathway">
    <text evidence="2">Organic acid metabolism; glycolate biosynthesis; glycolate from 2-phosphoglycolate: step 1/1.</text>
</comment>
<dbReference type="SFLD" id="SFLDS00003">
    <property type="entry name" value="Haloacid_Dehalogenase"/>
    <property type="match status" value="1"/>
</dbReference>
<dbReference type="InterPro" id="IPR023214">
    <property type="entry name" value="HAD_sf"/>
</dbReference>
<organism evidence="5 6">
    <name type="scientific">Syntrophus aciditrophicus (strain SB)</name>
    <dbReference type="NCBI Taxonomy" id="56780"/>
    <lineage>
        <taxon>Bacteria</taxon>
        <taxon>Pseudomonadati</taxon>
        <taxon>Thermodesulfobacteriota</taxon>
        <taxon>Syntrophia</taxon>
        <taxon>Syntrophales</taxon>
        <taxon>Syntrophaceae</taxon>
        <taxon>Syntrophus</taxon>
    </lineage>
</organism>
<comment type="catalytic activity">
    <reaction evidence="1">
        <text>2-phosphoglycolate + H2O = glycolate + phosphate</text>
        <dbReference type="Rhea" id="RHEA:14369"/>
        <dbReference type="ChEBI" id="CHEBI:15377"/>
        <dbReference type="ChEBI" id="CHEBI:29805"/>
        <dbReference type="ChEBI" id="CHEBI:43474"/>
        <dbReference type="ChEBI" id="CHEBI:58033"/>
        <dbReference type="EC" id="3.1.3.18"/>
    </reaction>
</comment>
<dbReference type="SFLD" id="SFLDG01129">
    <property type="entry name" value="C1.5:_HAD__Beta-PGM__Phosphata"/>
    <property type="match status" value="1"/>
</dbReference>
<dbReference type="InterPro" id="IPR050155">
    <property type="entry name" value="HAD-like_hydrolase_sf"/>
</dbReference>
<dbReference type="GO" id="GO:0008967">
    <property type="term" value="F:phosphoglycolate phosphatase activity"/>
    <property type="evidence" value="ECO:0007669"/>
    <property type="project" value="UniProtKB-EC"/>
</dbReference>
<dbReference type="GO" id="GO:0005829">
    <property type="term" value="C:cytosol"/>
    <property type="evidence" value="ECO:0007669"/>
    <property type="project" value="TreeGrafter"/>
</dbReference>
<dbReference type="PANTHER" id="PTHR43434">
    <property type="entry name" value="PHOSPHOGLYCOLATE PHOSPHATASE"/>
    <property type="match status" value="1"/>
</dbReference>
<accession>Q2LTJ3</accession>
<dbReference type="InterPro" id="IPR036412">
    <property type="entry name" value="HAD-like_sf"/>
</dbReference>
<gene>
    <name evidence="5" type="ORF">SYN_02775</name>
</gene>
<keyword evidence="6" id="KW-1185">Reference proteome</keyword>
<dbReference type="STRING" id="56780.SYN_02775"/>
<dbReference type="InParanoid" id="Q2LTJ3"/>
<dbReference type="NCBIfam" id="TIGR01509">
    <property type="entry name" value="HAD-SF-IA-v3"/>
    <property type="match status" value="1"/>
</dbReference>
<dbReference type="FunCoup" id="Q2LTJ3">
    <property type="interactions" value="412"/>
</dbReference>
<comment type="similarity">
    <text evidence="3">Belongs to the HAD-like hydrolase superfamily. CbbY/CbbZ/Gph/YieH family.</text>
</comment>
<dbReference type="EC" id="3.1.3.18" evidence="4"/>
<evidence type="ECO:0000256" key="1">
    <source>
        <dbReference type="ARBA" id="ARBA00000830"/>
    </source>
</evidence>
<dbReference type="PANTHER" id="PTHR43434:SF1">
    <property type="entry name" value="PHOSPHOGLYCOLATE PHOSPHATASE"/>
    <property type="match status" value="1"/>
</dbReference>
<dbReference type="Pfam" id="PF13419">
    <property type="entry name" value="HAD_2"/>
    <property type="match status" value="1"/>
</dbReference>
<dbReference type="InterPro" id="IPR006439">
    <property type="entry name" value="HAD-SF_hydro_IA"/>
</dbReference>
<dbReference type="KEGG" id="sat:SYN_02775"/>
<sequence>MRKIRTGGLRRDMKAVEMMIFDFDGTLVNSGDDLVSSVNHTLNRLDLPVLPKENIIGFIGDGVQKLIERSLGDAFPEHFEEAMSIFTAYYTEHMLDTTDLYPGVKDILEHFRDKKKIIITNKRYAFTVQITNSLHLTHHFDEIIGVDSRTYRKPDRRLIQPLLRQYGVSPEKAVVVGDGINDVLLAKNAGMISCAFLGGLGSREELLSSKPDYVCETLPELTRLFC</sequence>
<evidence type="ECO:0000313" key="6">
    <source>
        <dbReference type="Proteomes" id="UP000001933"/>
    </source>
</evidence>
<dbReference type="NCBIfam" id="TIGR01549">
    <property type="entry name" value="HAD-SF-IA-v1"/>
    <property type="match status" value="1"/>
</dbReference>
<evidence type="ECO:0000256" key="4">
    <source>
        <dbReference type="ARBA" id="ARBA00013078"/>
    </source>
</evidence>
<evidence type="ECO:0000313" key="5">
    <source>
        <dbReference type="EMBL" id="ABC77404.1"/>
    </source>
</evidence>
<reference evidence="5 6" key="1">
    <citation type="journal article" date="2007" name="Proc. Natl. Acad. Sci. U.S.A.">
        <title>The genome of Syntrophus aciditrophicus: life at the thermodynamic limit of microbial growth.</title>
        <authorList>
            <person name="McInerney M.J."/>
            <person name="Rohlin L."/>
            <person name="Mouttaki H."/>
            <person name="Kim U."/>
            <person name="Krupp R.S."/>
            <person name="Rios-Hernandez L."/>
            <person name="Sieber J."/>
            <person name="Struchtemeyer C.G."/>
            <person name="Bhattacharyya A."/>
            <person name="Campbell J.W."/>
            <person name="Gunsalus R.P."/>
        </authorList>
    </citation>
    <scope>NUCLEOTIDE SEQUENCE [LARGE SCALE GENOMIC DNA]</scope>
    <source>
        <strain evidence="5 6">SB</strain>
    </source>
</reference>
<name>Q2LTJ3_SYNAS</name>
<evidence type="ECO:0000256" key="2">
    <source>
        <dbReference type="ARBA" id="ARBA00004818"/>
    </source>
</evidence>
<dbReference type="AlphaFoldDB" id="Q2LTJ3"/>